<feature type="region of interest" description="Disordered" evidence="1">
    <location>
        <begin position="25"/>
        <end position="60"/>
    </location>
</feature>
<feature type="region of interest" description="Disordered" evidence="1">
    <location>
        <begin position="78"/>
        <end position="123"/>
    </location>
</feature>
<name>A0A8T0U1C3_PANVG</name>
<comment type="caution">
    <text evidence="2">The sequence shown here is derived from an EMBL/GenBank/DDBJ whole genome shotgun (WGS) entry which is preliminary data.</text>
</comment>
<accession>A0A8T0U1C3</accession>
<dbReference type="AlphaFoldDB" id="A0A8T0U1C3"/>
<evidence type="ECO:0000313" key="2">
    <source>
        <dbReference type="EMBL" id="KAG2615808.1"/>
    </source>
</evidence>
<organism evidence="2 3">
    <name type="scientific">Panicum virgatum</name>
    <name type="common">Blackwell switchgrass</name>
    <dbReference type="NCBI Taxonomy" id="38727"/>
    <lineage>
        <taxon>Eukaryota</taxon>
        <taxon>Viridiplantae</taxon>
        <taxon>Streptophyta</taxon>
        <taxon>Embryophyta</taxon>
        <taxon>Tracheophyta</taxon>
        <taxon>Spermatophyta</taxon>
        <taxon>Magnoliopsida</taxon>
        <taxon>Liliopsida</taxon>
        <taxon>Poales</taxon>
        <taxon>Poaceae</taxon>
        <taxon>PACMAD clade</taxon>
        <taxon>Panicoideae</taxon>
        <taxon>Panicodae</taxon>
        <taxon>Paniceae</taxon>
        <taxon>Panicinae</taxon>
        <taxon>Panicum</taxon>
        <taxon>Panicum sect. Hiantes</taxon>
    </lineage>
</organism>
<dbReference type="Proteomes" id="UP000823388">
    <property type="component" value="Chromosome 3N"/>
</dbReference>
<reference evidence="2" key="1">
    <citation type="submission" date="2020-05" db="EMBL/GenBank/DDBJ databases">
        <title>WGS assembly of Panicum virgatum.</title>
        <authorList>
            <person name="Lovell J.T."/>
            <person name="Jenkins J."/>
            <person name="Shu S."/>
            <person name="Juenger T.E."/>
            <person name="Schmutz J."/>
        </authorList>
    </citation>
    <scope>NUCLEOTIDE SEQUENCE</scope>
    <source>
        <strain evidence="2">AP13</strain>
    </source>
</reference>
<keyword evidence="3" id="KW-1185">Reference proteome</keyword>
<dbReference type="EMBL" id="CM029042">
    <property type="protein sequence ID" value="KAG2615808.1"/>
    <property type="molecule type" value="Genomic_DNA"/>
</dbReference>
<evidence type="ECO:0000256" key="1">
    <source>
        <dbReference type="SAM" id="MobiDB-lite"/>
    </source>
</evidence>
<gene>
    <name evidence="2" type="ORF">PVAP13_3NG043056</name>
</gene>
<protein>
    <submittedName>
        <fullName evidence="2">Uncharacterized protein</fullName>
    </submittedName>
</protein>
<evidence type="ECO:0000313" key="3">
    <source>
        <dbReference type="Proteomes" id="UP000823388"/>
    </source>
</evidence>
<sequence length="123" mass="12688">MLLNQVGGERRAKVAAHETNGELLPLAAYDGGHGNSEGRRSTWPAASPHGRRRAQHGRRRMWTAVNPAWAAASSGIMASSPPASVNSGHRDSSGRLLGGAHAVGLGRGSHAPPTALVAVPHQG</sequence>
<feature type="compositionally biased region" description="Basic residues" evidence="1">
    <location>
        <begin position="49"/>
        <end position="60"/>
    </location>
</feature>
<proteinExistence type="predicted"/>